<dbReference type="InterPro" id="IPR013922">
    <property type="entry name" value="Cyclin_PHO80-like"/>
</dbReference>
<proteinExistence type="predicted"/>
<dbReference type="Pfam" id="PF08613">
    <property type="entry name" value="Cyclin"/>
    <property type="match status" value="1"/>
</dbReference>
<gene>
    <name evidence="1" type="primary">CLG1</name>
    <name evidence="1" type="ORF">PICST_68135</name>
</gene>
<dbReference type="KEGG" id="pic:PICST_68135"/>
<dbReference type="OrthoDB" id="244495at2759"/>
<dbReference type="GO" id="GO:0016538">
    <property type="term" value="F:cyclin-dependent protein serine/threonine kinase regulator activity"/>
    <property type="evidence" value="ECO:0007669"/>
    <property type="project" value="TreeGrafter"/>
</dbReference>
<dbReference type="Gene3D" id="1.10.472.10">
    <property type="entry name" value="Cyclin-like"/>
    <property type="match status" value="1"/>
</dbReference>
<dbReference type="RefSeq" id="XP_001385907.2">
    <property type="nucleotide sequence ID" value="XM_001385870.1"/>
</dbReference>
<dbReference type="STRING" id="322104.A3LXX6"/>
<dbReference type="PANTHER" id="PTHR15615:SF27">
    <property type="entry name" value="PHO85 CYCLIN CLG1"/>
    <property type="match status" value="1"/>
</dbReference>
<reference evidence="1 2" key="1">
    <citation type="journal article" date="2007" name="Nat. Biotechnol.">
        <title>Genome sequence of the lignocellulose-bioconverting and xylose-fermenting yeast Pichia stipitis.</title>
        <authorList>
            <person name="Jeffries T.W."/>
            <person name="Grigoriev I.V."/>
            <person name="Grimwood J."/>
            <person name="Laplaza J.M."/>
            <person name="Aerts A."/>
            <person name="Salamov A."/>
            <person name="Schmutz J."/>
            <person name="Lindquist E."/>
            <person name="Dehal P."/>
            <person name="Shapiro H."/>
            <person name="Jin Y.S."/>
            <person name="Passoth V."/>
            <person name="Richardson P.M."/>
        </authorList>
    </citation>
    <scope>NUCLEOTIDE SEQUENCE [LARGE SCALE GENOMIC DNA]</scope>
    <source>
        <strain evidence="2">ATCC 58785 / CBS 6054 / NBRC 10063 / NRRL Y-11545</strain>
    </source>
</reference>
<evidence type="ECO:0000313" key="1">
    <source>
        <dbReference type="EMBL" id="ABN67878.2"/>
    </source>
</evidence>
<organism evidence="1 2">
    <name type="scientific">Scheffersomyces stipitis (strain ATCC 58785 / CBS 6054 / NBRC 10063 / NRRL Y-11545)</name>
    <name type="common">Yeast</name>
    <name type="synonym">Pichia stipitis</name>
    <dbReference type="NCBI Taxonomy" id="322104"/>
    <lineage>
        <taxon>Eukaryota</taxon>
        <taxon>Fungi</taxon>
        <taxon>Dikarya</taxon>
        <taxon>Ascomycota</taxon>
        <taxon>Saccharomycotina</taxon>
        <taxon>Pichiomycetes</taxon>
        <taxon>Debaryomycetaceae</taxon>
        <taxon>Scheffersomyces</taxon>
    </lineage>
</organism>
<dbReference type="EMBL" id="CP000500">
    <property type="protein sequence ID" value="ABN67878.2"/>
    <property type="molecule type" value="Genomic_DNA"/>
</dbReference>
<dbReference type="Proteomes" id="UP000002258">
    <property type="component" value="Chromosome 6"/>
</dbReference>
<dbReference type="PANTHER" id="PTHR15615">
    <property type="match status" value="1"/>
</dbReference>
<dbReference type="InParanoid" id="A3LXX6"/>
<dbReference type="CDD" id="cd20557">
    <property type="entry name" value="CYCLIN_ScPCL1-like"/>
    <property type="match status" value="1"/>
</dbReference>
<dbReference type="eggNOG" id="ENOG502RYK1">
    <property type="taxonomic scope" value="Eukaryota"/>
</dbReference>
<dbReference type="HOGENOM" id="CLU_052853_0_0_1"/>
<dbReference type="GO" id="GO:0005634">
    <property type="term" value="C:nucleus"/>
    <property type="evidence" value="ECO:0007669"/>
    <property type="project" value="TreeGrafter"/>
</dbReference>
<protein>
    <submittedName>
        <fullName evidence="1">Cyclin-like protein</fullName>
    </submittedName>
</protein>
<dbReference type="OMA" id="TNKSWEQ"/>
<sequence>MYQVHSQQQQPLNYYHHNLGTAGHRATSSYSFLPSYATPNSYCQPPVGQAACHNHSRSMYSTYQAPYLQQPIMVGGSSMPHIVNPGPVSYGIPTPSASVHAPAPVAGAVEEQPQVNGGINPVLEYDLNNMSTFLSWCAFGMLKQQRNPTKEFEGLVVSVLFATRLPKSTIIIALEYMNQRFSSKKSLEHSNLNEHEIFIYLIVALILANKFNDDNTFTNKSWCGATGLQLSLLNKYEKTWLEECKWSLNVVNFESNILTLEECWKTWLEKYGKPEALHAGAVPVSEPSPVVASPSSTYYPTSSPMLSHQYSHNSLSSIPSSPVYQNESKYYYPSSPVVTSPVKYGHESAMMWSGSQQHPSSTNIWSYAQPNVYAPSNINNDPAIQYVGNAVPHHHPLAFQAPNSGVFLSHHPNSFVGYANPYFLASC</sequence>
<dbReference type="GO" id="GO:0019901">
    <property type="term" value="F:protein kinase binding"/>
    <property type="evidence" value="ECO:0007669"/>
    <property type="project" value="InterPro"/>
</dbReference>
<evidence type="ECO:0000313" key="2">
    <source>
        <dbReference type="Proteomes" id="UP000002258"/>
    </source>
</evidence>
<keyword evidence="2" id="KW-1185">Reference proteome</keyword>
<dbReference type="AlphaFoldDB" id="A3LXX6"/>
<name>A3LXX6_PICST</name>
<dbReference type="GeneID" id="4840182"/>
<dbReference type="GO" id="GO:0000307">
    <property type="term" value="C:cyclin-dependent protein kinase holoenzyme complex"/>
    <property type="evidence" value="ECO:0007669"/>
    <property type="project" value="TreeGrafter"/>
</dbReference>
<accession>A3LXX6</accession>